<dbReference type="InterPro" id="IPR018040">
    <property type="entry name" value="Pectinesterase_Tyr_AS"/>
</dbReference>
<comment type="function">
    <text evidence="8">Involved in maceration and soft-rotting of plant tissue.</text>
</comment>
<evidence type="ECO:0000256" key="8">
    <source>
        <dbReference type="RuleBase" id="RU000589"/>
    </source>
</evidence>
<evidence type="ECO:0000256" key="4">
    <source>
        <dbReference type="ARBA" id="ARBA00022801"/>
    </source>
</evidence>
<feature type="chain" id="PRO_5044958258" description="Pectinesterase" evidence="8">
    <location>
        <begin position="18"/>
        <end position="340"/>
    </location>
</feature>
<dbReference type="Gene3D" id="2.160.20.10">
    <property type="entry name" value="Single-stranded right-handed beta-helix, Pectin lyase-like"/>
    <property type="match status" value="1"/>
</dbReference>
<feature type="domain" description="Pectinesterase catalytic" evidence="9">
    <location>
        <begin position="43"/>
        <end position="308"/>
    </location>
</feature>
<comment type="caution">
    <text evidence="10">The sequence shown here is derived from an EMBL/GenBank/DDBJ whole genome shotgun (WGS) entry which is preliminary data.</text>
</comment>
<dbReference type="PROSITE" id="PS00800">
    <property type="entry name" value="PECTINESTERASE_1"/>
    <property type="match status" value="1"/>
</dbReference>
<dbReference type="EMBL" id="JBFMKM010000004">
    <property type="protein sequence ID" value="KAL1306863.1"/>
    <property type="molecule type" value="Genomic_DNA"/>
</dbReference>
<dbReference type="InterPro" id="IPR012334">
    <property type="entry name" value="Pectin_lyas_fold"/>
</dbReference>
<keyword evidence="4 8" id="KW-0378">Hydrolase</keyword>
<dbReference type="InterPro" id="IPR033131">
    <property type="entry name" value="Pectinesterase_Asp_AS"/>
</dbReference>
<feature type="signal peptide" evidence="8">
    <location>
        <begin position="1"/>
        <end position="17"/>
    </location>
</feature>
<dbReference type="Pfam" id="PF01095">
    <property type="entry name" value="Pectinesterase"/>
    <property type="match status" value="1"/>
</dbReference>
<evidence type="ECO:0000256" key="1">
    <source>
        <dbReference type="ARBA" id="ARBA00005184"/>
    </source>
</evidence>
<dbReference type="SUPFAM" id="SSF51126">
    <property type="entry name" value="Pectin lyase-like"/>
    <property type="match status" value="1"/>
</dbReference>
<evidence type="ECO:0000256" key="2">
    <source>
        <dbReference type="ARBA" id="ARBA00008891"/>
    </source>
</evidence>
<accession>A0ABR3PLG1</accession>
<keyword evidence="8" id="KW-0961">Cell wall biogenesis/degradation</keyword>
<dbReference type="PROSITE" id="PS00503">
    <property type="entry name" value="PECTINESTERASE_2"/>
    <property type="match status" value="1"/>
</dbReference>
<dbReference type="PANTHER" id="PTHR31321">
    <property type="entry name" value="ACYL-COA THIOESTER HYDROLASE YBHC-RELATED"/>
    <property type="match status" value="1"/>
</dbReference>
<dbReference type="InterPro" id="IPR000070">
    <property type="entry name" value="Pectinesterase_cat"/>
</dbReference>
<comment type="catalytic activity">
    <reaction evidence="6 8">
        <text>[(1-&gt;4)-alpha-D-galacturonosyl methyl ester](n) + n H2O = [(1-&gt;4)-alpha-D-galacturonosyl](n) + n methanol + n H(+)</text>
        <dbReference type="Rhea" id="RHEA:22380"/>
        <dbReference type="Rhea" id="RHEA-COMP:14570"/>
        <dbReference type="Rhea" id="RHEA-COMP:14573"/>
        <dbReference type="ChEBI" id="CHEBI:15377"/>
        <dbReference type="ChEBI" id="CHEBI:15378"/>
        <dbReference type="ChEBI" id="CHEBI:17790"/>
        <dbReference type="ChEBI" id="CHEBI:140522"/>
        <dbReference type="ChEBI" id="CHEBI:140523"/>
        <dbReference type="EC" id="3.1.1.11"/>
    </reaction>
</comment>
<evidence type="ECO:0000259" key="9">
    <source>
        <dbReference type="Pfam" id="PF01095"/>
    </source>
</evidence>
<reference evidence="10 11" key="1">
    <citation type="submission" date="2024-07" db="EMBL/GenBank/DDBJ databases">
        <title>Draft sequence of the Neodothiora populina.</title>
        <authorList>
            <person name="Drown D.D."/>
            <person name="Schuette U.S."/>
            <person name="Buechlein A.B."/>
            <person name="Rusch D.R."/>
            <person name="Winton L.W."/>
            <person name="Adams G.A."/>
        </authorList>
    </citation>
    <scope>NUCLEOTIDE SEQUENCE [LARGE SCALE GENOMIC DNA]</scope>
    <source>
        <strain evidence="10 11">CPC 39397</strain>
    </source>
</reference>
<protein>
    <recommendedName>
        <fullName evidence="3 8">Pectinesterase</fullName>
        <ecNumber evidence="3 8">3.1.1.11</ecNumber>
    </recommendedName>
</protein>
<dbReference type="GeneID" id="95979213"/>
<evidence type="ECO:0000256" key="5">
    <source>
        <dbReference type="ARBA" id="ARBA00023085"/>
    </source>
</evidence>
<keyword evidence="11" id="KW-1185">Reference proteome</keyword>
<keyword evidence="8" id="KW-0964">Secreted</keyword>
<evidence type="ECO:0000313" key="11">
    <source>
        <dbReference type="Proteomes" id="UP001562354"/>
    </source>
</evidence>
<evidence type="ECO:0000256" key="7">
    <source>
        <dbReference type="PROSITE-ProRule" id="PRU10040"/>
    </source>
</evidence>
<feature type="active site" evidence="7">
    <location>
        <position position="191"/>
    </location>
</feature>
<keyword evidence="8" id="KW-0732">Signal</keyword>
<dbReference type="RefSeq" id="XP_069203135.1">
    <property type="nucleotide sequence ID" value="XM_069345306.1"/>
</dbReference>
<evidence type="ECO:0000313" key="10">
    <source>
        <dbReference type="EMBL" id="KAL1306863.1"/>
    </source>
</evidence>
<gene>
    <name evidence="10" type="ORF">AAFC00_005514</name>
</gene>
<evidence type="ECO:0000256" key="6">
    <source>
        <dbReference type="ARBA" id="ARBA00047928"/>
    </source>
</evidence>
<comment type="similarity">
    <text evidence="2">Belongs to the pectinesterase family.</text>
</comment>
<dbReference type="EC" id="3.1.1.11" evidence="3 8"/>
<comment type="subcellular location">
    <subcellularLocation>
        <location evidence="8">Secreted</location>
    </subcellularLocation>
</comment>
<organism evidence="10 11">
    <name type="scientific">Neodothiora populina</name>
    <dbReference type="NCBI Taxonomy" id="2781224"/>
    <lineage>
        <taxon>Eukaryota</taxon>
        <taxon>Fungi</taxon>
        <taxon>Dikarya</taxon>
        <taxon>Ascomycota</taxon>
        <taxon>Pezizomycotina</taxon>
        <taxon>Dothideomycetes</taxon>
        <taxon>Dothideomycetidae</taxon>
        <taxon>Dothideales</taxon>
        <taxon>Dothioraceae</taxon>
        <taxon>Neodothiora</taxon>
    </lineage>
</organism>
<dbReference type="PANTHER" id="PTHR31321:SF127">
    <property type="entry name" value="PECTINESTERASE"/>
    <property type="match status" value="1"/>
</dbReference>
<dbReference type="InterPro" id="IPR011050">
    <property type="entry name" value="Pectin_lyase_fold/virulence"/>
</dbReference>
<comment type="pathway">
    <text evidence="1 8">Glycan metabolism; pectin degradation; 2-dehydro-3-deoxy-D-gluconate from pectin: step 1/5.</text>
</comment>
<evidence type="ECO:0000256" key="3">
    <source>
        <dbReference type="ARBA" id="ARBA00013229"/>
    </source>
</evidence>
<sequence>MLFKAAFVLLNLGLAFAAPTPAKAAAKSVRTSAPSGALVVGSGGKYTKIQDAVNALSTSSTTAQSIFIEPGTYNEQVYIPSRKAELTIYGYTTDTSSYENNKVTITHAIAYKDVTTDDLTATLRVWTENFKMYNVNVANTVGAAGHQALALSAYKGNQGYYGCKFTGFQDTILAQSGAQLYSKCYIEGATDFIFGQHAQAWFTGCDIRLAEATLGYVTASGRPSSSDGSYYVIDSSNIAAASGATIKKGAFYLGRPWAAYARVIVQNTSMTDAINSAGWAEWNPTTPNTADATFEEYNNSGAGSEGTRASFSKKISKAIAITTVLGSNYASASYVDSSYL</sequence>
<proteinExistence type="inferred from homology"/>
<dbReference type="Proteomes" id="UP001562354">
    <property type="component" value="Unassembled WGS sequence"/>
</dbReference>
<name>A0ABR3PLG1_9PEZI</name>
<keyword evidence="5 8" id="KW-0063">Aspartyl esterase</keyword>